<dbReference type="InterPro" id="IPR011006">
    <property type="entry name" value="CheY-like_superfamily"/>
</dbReference>
<evidence type="ECO:0000259" key="3">
    <source>
        <dbReference type="PROSITE" id="PS50930"/>
    </source>
</evidence>
<evidence type="ECO:0000313" key="4">
    <source>
        <dbReference type="EMBL" id="MBO8433098.1"/>
    </source>
</evidence>
<proteinExistence type="predicted"/>
<dbReference type="Proteomes" id="UP000823612">
    <property type="component" value="Unassembled WGS sequence"/>
</dbReference>
<dbReference type="InterPro" id="IPR046947">
    <property type="entry name" value="LytR-like"/>
</dbReference>
<evidence type="ECO:0000256" key="1">
    <source>
        <dbReference type="PROSITE-ProRule" id="PRU00169"/>
    </source>
</evidence>
<dbReference type="Pfam" id="PF00072">
    <property type="entry name" value="Response_reg"/>
    <property type="match status" value="1"/>
</dbReference>
<dbReference type="PROSITE" id="PS50110">
    <property type="entry name" value="RESPONSE_REGULATORY"/>
    <property type="match status" value="1"/>
</dbReference>
<gene>
    <name evidence="4" type="ORF">IAB08_07385</name>
</gene>
<dbReference type="EMBL" id="JADIMZ010000110">
    <property type="protein sequence ID" value="MBO8433098.1"/>
    <property type="molecule type" value="Genomic_DNA"/>
</dbReference>
<dbReference type="SUPFAM" id="SSF52172">
    <property type="entry name" value="CheY-like"/>
    <property type="match status" value="1"/>
</dbReference>
<feature type="modified residue" description="4-aspartylphosphate" evidence="1">
    <location>
        <position position="56"/>
    </location>
</feature>
<evidence type="ECO:0000259" key="2">
    <source>
        <dbReference type="PROSITE" id="PS50110"/>
    </source>
</evidence>
<dbReference type="PANTHER" id="PTHR37299">
    <property type="entry name" value="TRANSCRIPTIONAL REGULATOR-RELATED"/>
    <property type="match status" value="1"/>
</dbReference>
<dbReference type="PANTHER" id="PTHR37299:SF1">
    <property type="entry name" value="STAGE 0 SPORULATION PROTEIN A HOMOLOG"/>
    <property type="match status" value="1"/>
</dbReference>
<keyword evidence="1" id="KW-0597">Phosphoprotein</keyword>
<dbReference type="InterPro" id="IPR001789">
    <property type="entry name" value="Sig_transdc_resp-reg_receiver"/>
</dbReference>
<dbReference type="Pfam" id="PF04397">
    <property type="entry name" value="LytTR"/>
    <property type="match status" value="1"/>
</dbReference>
<comment type="caution">
    <text evidence="4">The sequence shown here is derived from an EMBL/GenBank/DDBJ whole genome shotgun (WGS) entry which is preliminary data.</text>
</comment>
<feature type="domain" description="Response regulatory" evidence="2">
    <location>
        <begin position="5"/>
        <end position="117"/>
    </location>
</feature>
<dbReference type="Gene3D" id="2.40.50.1020">
    <property type="entry name" value="LytTr DNA-binding domain"/>
    <property type="match status" value="1"/>
</dbReference>
<dbReference type="InterPro" id="IPR007492">
    <property type="entry name" value="LytTR_DNA-bd_dom"/>
</dbReference>
<feature type="domain" description="HTH LytTR-type" evidence="3">
    <location>
        <begin position="208"/>
        <end position="270"/>
    </location>
</feature>
<dbReference type="SMART" id="SM00448">
    <property type="entry name" value="REC"/>
    <property type="match status" value="1"/>
</dbReference>
<reference evidence="4" key="2">
    <citation type="journal article" date="2021" name="PeerJ">
        <title>Extensive microbial diversity within the chicken gut microbiome revealed by metagenomics and culture.</title>
        <authorList>
            <person name="Gilroy R."/>
            <person name="Ravi A."/>
            <person name="Getino M."/>
            <person name="Pursley I."/>
            <person name="Horton D.L."/>
            <person name="Alikhan N.F."/>
            <person name="Baker D."/>
            <person name="Gharbi K."/>
            <person name="Hall N."/>
            <person name="Watson M."/>
            <person name="Adriaenssens E.M."/>
            <person name="Foster-Nyarko E."/>
            <person name="Jarju S."/>
            <person name="Secka A."/>
            <person name="Antonio M."/>
            <person name="Oren A."/>
            <person name="Chaudhuri R.R."/>
            <person name="La Ragione R."/>
            <person name="Hildebrand F."/>
            <person name="Pallen M.J."/>
        </authorList>
    </citation>
    <scope>NUCLEOTIDE SEQUENCE</scope>
    <source>
        <strain evidence="4">2889</strain>
    </source>
</reference>
<sequence>MKKLRCVVVDDEPLAMEMMASYVRKTPYLGLEKAFSNSLEALEFLRSNEVDVAFLDIQMPDLNGLELGNLLAGRPTRIVFVTAYEQYALQGFKVEALDYLLKPVSYADFLRAAERALRWFEHAGQVREASAMETKDEEDGKSVSGAGDVRQDRGEMDSIFVRADYRWVRIRLEDILFVESVRDYVKIHLDPEGKSRQDTPGAPFCVMTLQSMKSMENWFPADKFMRVHRSFLINMDQVAAIEKNRVVFSDGEGVPVSDSYKAVLDEAIQKKTLS</sequence>
<dbReference type="AlphaFoldDB" id="A0A9D9DT75"/>
<accession>A0A9D9DT75</accession>
<dbReference type="SMART" id="SM00850">
    <property type="entry name" value="LytTR"/>
    <property type="match status" value="1"/>
</dbReference>
<dbReference type="PROSITE" id="PS50930">
    <property type="entry name" value="HTH_LYTTR"/>
    <property type="match status" value="1"/>
</dbReference>
<reference evidence="4" key="1">
    <citation type="submission" date="2020-10" db="EMBL/GenBank/DDBJ databases">
        <authorList>
            <person name="Gilroy R."/>
        </authorList>
    </citation>
    <scope>NUCLEOTIDE SEQUENCE</scope>
    <source>
        <strain evidence="4">2889</strain>
    </source>
</reference>
<dbReference type="GO" id="GO:0003677">
    <property type="term" value="F:DNA binding"/>
    <property type="evidence" value="ECO:0007669"/>
    <property type="project" value="InterPro"/>
</dbReference>
<dbReference type="GO" id="GO:0000156">
    <property type="term" value="F:phosphorelay response regulator activity"/>
    <property type="evidence" value="ECO:0007669"/>
    <property type="project" value="InterPro"/>
</dbReference>
<organism evidence="4 5">
    <name type="scientific">Candidatus Pullibacteroides excrementavium</name>
    <dbReference type="NCBI Taxonomy" id="2840905"/>
    <lineage>
        <taxon>Bacteria</taxon>
        <taxon>Pseudomonadati</taxon>
        <taxon>Bacteroidota</taxon>
        <taxon>Bacteroidia</taxon>
        <taxon>Bacteroidales</taxon>
        <taxon>Candidatus Pullibacteroides</taxon>
    </lineage>
</organism>
<dbReference type="Gene3D" id="3.40.50.2300">
    <property type="match status" value="1"/>
</dbReference>
<protein>
    <submittedName>
        <fullName evidence="4">Response regulator transcription factor</fullName>
    </submittedName>
</protein>
<evidence type="ECO:0000313" key="5">
    <source>
        <dbReference type="Proteomes" id="UP000823612"/>
    </source>
</evidence>
<name>A0A9D9DT75_9BACT</name>